<evidence type="ECO:0000259" key="8">
    <source>
        <dbReference type="Pfam" id="PF16369"/>
    </source>
</evidence>
<comment type="similarity">
    <text evidence="2 7">Belongs to the glycosyl hydrolase 43 family.</text>
</comment>
<dbReference type="SUPFAM" id="SSF75005">
    <property type="entry name" value="Arabinanase/levansucrase/invertase"/>
    <property type="match status" value="1"/>
</dbReference>
<evidence type="ECO:0000256" key="4">
    <source>
        <dbReference type="ARBA" id="ARBA00023295"/>
    </source>
</evidence>
<dbReference type="Gene3D" id="2.40.128.10">
    <property type="match status" value="1"/>
</dbReference>
<dbReference type="GO" id="GO:0004553">
    <property type="term" value="F:hydrolase activity, hydrolyzing O-glycosyl compounds"/>
    <property type="evidence" value="ECO:0007669"/>
    <property type="project" value="InterPro"/>
</dbReference>
<dbReference type="GO" id="GO:0005975">
    <property type="term" value="P:carbohydrate metabolic process"/>
    <property type="evidence" value="ECO:0007669"/>
    <property type="project" value="InterPro"/>
</dbReference>
<dbReference type="RefSeq" id="WP_116032188.1">
    <property type="nucleotide sequence ID" value="NZ_JBHLVV010000064.1"/>
</dbReference>
<dbReference type="EMBL" id="QNUG01000003">
    <property type="protein sequence ID" value="REC72758.1"/>
    <property type="molecule type" value="Genomic_DNA"/>
</dbReference>
<dbReference type="InterPro" id="IPR032291">
    <property type="entry name" value="Abn2_C"/>
</dbReference>
<sequence>MKTQINTLKKLLFVALSSAVIYSCKDENWEPVNNYDAEIGTGENTNFDAITDTYADVSGLPYINMWGYRNVHDPSVIKVGDTYYMYSTDVAFGVSVKPGIQVRKSKDLINWTFEGWVFDGLPKKGVEYITQNGGTPDNSLWAPYIMEVNGEYRLYYSLASNKGRLSVTGLATSSSPMGPWVEKDIVVTSKDDNSIGTNAIDPTVLVADGRHIMYYGSSWDGIYKLELDPATGLAKNAGDRGTRIVQRGMTGGMRNGNLEGPEIIYNAEQKKYYLFLAYDWLQTKYNVRVARSDSPDGPFLDYNGANVNNNIDSAPMIIAPYQFKGHSGWQGVSHPGVFKGENNQYYIAHQGRPGVNSFYMDLHVRELYWMQDGWPVASPERYAAVTQKEIKSADLAGTYEQIVLGYNVVPGYGNEQTSPDFQLSSETILSPNGTINNDPNNTWSFNAPYLTLSWGNGAFKDILYVKYGRDWENKVSSTILFTGLNQFGTAIWAKKIK</sequence>
<dbReference type="PANTHER" id="PTHR43301:SF3">
    <property type="entry name" value="ARABINAN ENDO-1,5-ALPHA-L-ARABINOSIDASE A-RELATED"/>
    <property type="match status" value="1"/>
</dbReference>
<evidence type="ECO:0000256" key="3">
    <source>
        <dbReference type="ARBA" id="ARBA00022801"/>
    </source>
</evidence>
<evidence type="ECO:0000313" key="10">
    <source>
        <dbReference type="Proteomes" id="UP000256326"/>
    </source>
</evidence>
<dbReference type="OrthoDB" id="1016412at2"/>
<feature type="domain" description="Extracellular endo-alpha-(1-&gt;5)-L-arabinanase C-terminal" evidence="8">
    <location>
        <begin position="379"/>
        <end position="493"/>
    </location>
</feature>
<keyword evidence="4 7" id="KW-0326">Glycosidase</keyword>
<comment type="pathway">
    <text evidence="1">Glycan metabolism; L-arabinan degradation.</text>
</comment>
<comment type="caution">
    <text evidence="9">The sequence shown here is derived from an EMBL/GenBank/DDBJ whole genome shotgun (WGS) entry which is preliminary data.</text>
</comment>
<evidence type="ECO:0000256" key="5">
    <source>
        <dbReference type="PIRSR" id="PIRSR606710-1"/>
    </source>
</evidence>
<reference evidence="9 10" key="1">
    <citation type="journal article" date="2006" name="Int. J. Syst. Evol. Microbiol.">
        <title>Chryseobacterium hispanicum sp. nov., isolated from the drinking water distribution system of Sevilla, Spain.</title>
        <authorList>
            <person name="Gallego V."/>
            <person name="Garcia M.T."/>
            <person name="Ventosa A."/>
        </authorList>
    </citation>
    <scope>NUCLEOTIDE SEQUENCE [LARGE SCALE GENOMIC DNA]</scope>
    <source>
        <strain evidence="9 10">KCTC 22104</strain>
    </source>
</reference>
<evidence type="ECO:0000256" key="2">
    <source>
        <dbReference type="ARBA" id="ARBA00009865"/>
    </source>
</evidence>
<dbReference type="Pfam" id="PF04616">
    <property type="entry name" value="Glyco_hydro_43"/>
    <property type="match status" value="1"/>
</dbReference>
<dbReference type="CDD" id="cd08998">
    <property type="entry name" value="GH43_Arb43a-like"/>
    <property type="match status" value="1"/>
</dbReference>
<dbReference type="PANTHER" id="PTHR43301">
    <property type="entry name" value="ARABINAN ENDO-1,5-ALPHA-L-ARABINOSIDASE"/>
    <property type="match status" value="1"/>
</dbReference>
<keyword evidence="3 7" id="KW-0378">Hydrolase</keyword>
<evidence type="ECO:0000256" key="6">
    <source>
        <dbReference type="PIRSR" id="PIRSR606710-2"/>
    </source>
</evidence>
<feature type="active site" description="Proton donor" evidence="5">
    <location>
        <position position="259"/>
    </location>
</feature>
<evidence type="ECO:0000256" key="7">
    <source>
        <dbReference type="RuleBase" id="RU361187"/>
    </source>
</evidence>
<dbReference type="PROSITE" id="PS51257">
    <property type="entry name" value="PROKAR_LIPOPROTEIN"/>
    <property type="match status" value="1"/>
</dbReference>
<keyword evidence="10" id="KW-1185">Reference proteome</keyword>
<organism evidence="9 10">
    <name type="scientific">Epilithonimonas hispanica</name>
    <dbReference type="NCBI Taxonomy" id="358687"/>
    <lineage>
        <taxon>Bacteria</taxon>
        <taxon>Pseudomonadati</taxon>
        <taxon>Bacteroidota</taxon>
        <taxon>Flavobacteriia</taxon>
        <taxon>Flavobacteriales</taxon>
        <taxon>Weeksellaceae</taxon>
        <taxon>Chryseobacterium group</taxon>
        <taxon>Epilithonimonas</taxon>
    </lineage>
</organism>
<feature type="active site" description="Proton acceptor" evidence="5">
    <location>
        <position position="73"/>
    </location>
</feature>
<accession>A0A3D9D492</accession>
<evidence type="ECO:0000256" key="1">
    <source>
        <dbReference type="ARBA" id="ARBA00004834"/>
    </source>
</evidence>
<gene>
    <name evidence="9" type="ORF">DRF58_01900</name>
</gene>
<dbReference type="Gene3D" id="2.115.10.20">
    <property type="entry name" value="Glycosyl hydrolase domain, family 43"/>
    <property type="match status" value="1"/>
</dbReference>
<dbReference type="AlphaFoldDB" id="A0A3D9D492"/>
<dbReference type="InterPro" id="IPR023296">
    <property type="entry name" value="Glyco_hydro_beta-prop_sf"/>
</dbReference>
<evidence type="ECO:0000313" key="9">
    <source>
        <dbReference type="EMBL" id="REC72758.1"/>
    </source>
</evidence>
<name>A0A3D9D492_9FLAO</name>
<proteinExistence type="inferred from homology"/>
<dbReference type="InterPro" id="IPR006710">
    <property type="entry name" value="Glyco_hydro_43"/>
</dbReference>
<dbReference type="InterPro" id="IPR050727">
    <property type="entry name" value="GH43_arabinanases"/>
</dbReference>
<dbReference type="Proteomes" id="UP000256326">
    <property type="component" value="Unassembled WGS sequence"/>
</dbReference>
<protein>
    <submittedName>
        <fullName evidence="9">Arabinan endo-1,5-alpha-L-arabinosidase</fullName>
    </submittedName>
</protein>
<feature type="site" description="Important for catalytic activity, responsible for pKa modulation of the active site Glu and correct orientation of both the proton donor and substrate" evidence="6">
    <location>
        <position position="201"/>
    </location>
</feature>
<dbReference type="Pfam" id="PF16369">
    <property type="entry name" value="GH43_C"/>
    <property type="match status" value="1"/>
</dbReference>